<comment type="cofactor">
    <cofactor evidence="1">
        <name>pyridoxal 5'-phosphate</name>
        <dbReference type="ChEBI" id="CHEBI:597326"/>
    </cofactor>
</comment>
<dbReference type="Gene3D" id="3.90.1150.10">
    <property type="entry name" value="Aspartate Aminotransferase, domain 1"/>
    <property type="match status" value="1"/>
</dbReference>
<dbReference type="PANTHER" id="PTHR13693:SF100">
    <property type="entry name" value="8-AMINO-7-OXONONANOATE SYNTHASE"/>
    <property type="match status" value="1"/>
</dbReference>
<dbReference type="InterPro" id="IPR004839">
    <property type="entry name" value="Aminotransferase_I/II_large"/>
</dbReference>
<accession>A0A222P2C5</accession>
<dbReference type="InterPro" id="IPR015422">
    <property type="entry name" value="PyrdxlP-dep_Trfase_small"/>
</dbReference>
<dbReference type="EMBL" id="CP016397">
    <property type="protein sequence ID" value="ASQ45915.1"/>
    <property type="molecule type" value="Genomic_DNA"/>
</dbReference>
<sequence length="378" mass="42381">MIEDTLIHYSQELRAAGLYRKRQLVCSPKPSLNFSSNDYLSLTMSKRLKKSFQQGFEKYPSGSGGSMVVCGYHPMHQTLEEAFSHALNTDDALLFSSGYAANLGIISLLTHLDAHLYIDKGLHASFYDGIQLNKISYTRFLHNNLQDLQAKLTRGMDNAVIISEGIFSMSGQLAPLTEMASLGKKNHAKIIVDEAHSFGILGPQGLGAVAQHQLTPQEVPLRVIPFGKSLGAQGAIVVGEGQWIDALLQSARSYIYSTAVSPALTYGVLETLMFILEADSRRKKLFQLIDYFRKAIKSSPLTWQHSQTPIQQLQLGCPRKALYYTEQLKQRGIFCQSIREPTVSRKHTGLRVILNYHHEPEDIDALFLNLKRIYESEY</sequence>
<evidence type="ECO:0000313" key="5">
    <source>
        <dbReference type="EMBL" id="ASQ45915.1"/>
    </source>
</evidence>
<dbReference type="Proteomes" id="UP000201728">
    <property type="component" value="Chromosome"/>
</dbReference>
<dbReference type="PANTHER" id="PTHR13693">
    <property type="entry name" value="CLASS II AMINOTRANSFERASE/8-AMINO-7-OXONONANOATE SYNTHASE"/>
    <property type="match status" value="1"/>
</dbReference>
<evidence type="ECO:0000256" key="1">
    <source>
        <dbReference type="ARBA" id="ARBA00001933"/>
    </source>
</evidence>
<dbReference type="Pfam" id="PF00155">
    <property type="entry name" value="Aminotran_1_2"/>
    <property type="match status" value="1"/>
</dbReference>
<dbReference type="InterPro" id="IPR015421">
    <property type="entry name" value="PyrdxlP-dep_Trfase_major"/>
</dbReference>
<gene>
    <name evidence="5" type="primary">bioF</name>
    <name evidence="5" type="ORF">clem_06800</name>
</gene>
<dbReference type="InterPro" id="IPR050087">
    <property type="entry name" value="AON_synthase_class-II"/>
</dbReference>
<reference evidence="6" key="1">
    <citation type="submission" date="2016-07" db="EMBL/GenBank/DDBJ databases">
        <authorList>
            <person name="Florea S."/>
            <person name="Webb J.S."/>
            <person name="Jaromczyk J."/>
            <person name="Schardl C.L."/>
        </authorList>
    </citation>
    <scope>NUCLEOTIDE SEQUENCE [LARGE SCALE GENOMIC DNA]</scope>
    <source>
        <strain evidence="6">CDC-D5610</strain>
    </source>
</reference>
<dbReference type="InterPro" id="IPR015424">
    <property type="entry name" value="PyrdxlP-dep_Trfase"/>
</dbReference>
<evidence type="ECO:0000259" key="4">
    <source>
        <dbReference type="Pfam" id="PF00155"/>
    </source>
</evidence>
<name>A0A222P2C5_9GAMM</name>
<evidence type="ECO:0000256" key="2">
    <source>
        <dbReference type="ARBA" id="ARBA00022679"/>
    </source>
</evidence>
<protein>
    <submittedName>
        <fullName evidence="5">8-amino-7-oxononanoate synthase</fullName>
        <ecNumber evidence="5">2.3.1.47</ecNumber>
    </submittedName>
</protein>
<keyword evidence="2 5" id="KW-0808">Transferase</keyword>
<proteinExistence type="predicted"/>
<dbReference type="EC" id="2.3.1.47" evidence="5"/>
<dbReference type="GO" id="GO:0009102">
    <property type="term" value="P:biotin biosynthetic process"/>
    <property type="evidence" value="ECO:0007669"/>
    <property type="project" value="TreeGrafter"/>
</dbReference>
<feature type="domain" description="Aminotransferase class I/classII large" evidence="4">
    <location>
        <begin position="32"/>
        <end position="365"/>
    </location>
</feature>
<keyword evidence="3" id="KW-0663">Pyridoxal phosphate</keyword>
<dbReference type="SUPFAM" id="SSF53383">
    <property type="entry name" value="PLP-dependent transferases"/>
    <property type="match status" value="1"/>
</dbReference>
<dbReference type="GO" id="GO:0030170">
    <property type="term" value="F:pyridoxal phosphate binding"/>
    <property type="evidence" value="ECO:0007669"/>
    <property type="project" value="InterPro"/>
</dbReference>
<dbReference type="OrthoDB" id="9807157at2"/>
<evidence type="ECO:0000256" key="3">
    <source>
        <dbReference type="ARBA" id="ARBA00022898"/>
    </source>
</evidence>
<dbReference type="AlphaFoldDB" id="A0A222P2C5"/>
<dbReference type="KEGG" id="lcd:clem_06800"/>
<keyword evidence="5" id="KW-0012">Acyltransferase</keyword>
<dbReference type="GO" id="GO:0008710">
    <property type="term" value="F:8-amino-7-oxononanoate synthase activity"/>
    <property type="evidence" value="ECO:0007669"/>
    <property type="project" value="UniProtKB-EC"/>
</dbReference>
<dbReference type="RefSeq" id="WP_094090923.1">
    <property type="nucleotide sequence ID" value="NZ_CP016397.1"/>
</dbReference>
<dbReference type="Gene3D" id="3.40.640.10">
    <property type="entry name" value="Type I PLP-dependent aspartate aminotransferase-like (Major domain)"/>
    <property type="match status" value="1"/>
</dbReference>
<organism evidence="5 6">
    <name type="scientific">Legionella clemsonensis</name>
    <dbReference type="NCBI Taxonomy" id="1867846"/>
    <lineage>
        <taxon>Bacteria</taxon>
        <taxon>Pseudomonadati</taxon>
        <taxon>Pseudomonadota</taxon>
        <taxon>Gammaproteobacteria</taxon>
        <taxon>Legionellales</taxon>
        <taxon>Legionellaceae</taxon>
        <taxon>Legionella</taxon>
    </lineage>
</organism>
<evidence type="ECO:0000313" key="6">
    <source>
        <dbReference type="Proteomes" id="UP000201728"/>
    </source>
</evidence>
<keyword evidence="6" id="KW-1185">Reference proteome</keyword>